<dbReference type="InterPro" id="IPR056139">
    <property type="entry name" value="DUF7722"/>
</dbReference>
<gene>
    <name evidence="2" type="ORF">SASPL_143269</name>
</gene>
<reference evidence="2" key="2">
    <citation type="submission" date="2020-08" db="EMBL/GenBank/DDBJ databases">
        <title>Plant Genome Project.</title>
        <authorList>
            <person name="Zhang R.-G."/>
        </authorList>
    </citation>
    <scope>NUCLEOTIDE SEQUENCE</scope>
    <source>
        <strain evidence="2">Huo1</strain>
        <tissue evidence="2">Leaf</tissue>
    </source>
</reference>
<dbReference type="PANTHER" id="PTHR33513:SF4">
    <property type="entry name" value="GB|AAF04428.1"/>
    <property type="match status" value="1"/>
</dbReference>
<dbReference type="PANTHER" id="PTHR33513">
    <property type="entry name" value="OS06G0523300 PROTEIN"/>
    <property type="match status" value="1"/>
</dbReference>
<dbReference type="EMBL" id="PNBA02000016">
    <property type="protein sequence ID" value="KAG6397105.1"/>
    <property type="molecule type" value="Genomic_DNA"/>
</dbReference>
<evidence type="ECO:0000259" key="1">
    <source>
        <dbReference type="Pfam" id="PF24847"/>
    </source>
</evidence>
<evidence type="ECO:0000313" key="2">
    <source>
        <dbReference type="EMBL" id="KAG6397105.1"/>
    </source>
</evidence>
<proteinExistence type="predicted"/>
<feature type="domain" description="DUF7722" evidence="1">
    <location>
        <begin position="38"/>
        <end position="83"/>
    </location>
</feature>
<protein>
    <recommendedName>
        <fullName evidence="1">DUF7722 domain-containing protein</fullName>
    </recommendedName>
</protein>
<sequence length="86" mass="9737">MKNMTAGAAVPNSVPNGAVLRDDGKKLKDYVFTMPLHYPRYSKSDYNKMPECQLDRLLTEYGLPVAGDVNHKRNFAIGAFLWPTQY</sequence>
<accession>A0A8X8WLP4</accession>
<dbReference type="Pfam" id="PF24847">
    <property type="entry name" value="DUF7722"/>
    <property type="match status" value="1"/>
</dbReference>
<reference evidence="2" key="1">
    <citation type="submission" date="2018-01" db="EMBL/GenBank/DDBJ databases">
        <authorList>
            <person name="Mao J.F."/>
        </authorList>
    </citation>
    <scope>NUCLEOTIDE SEQUENCE</scope>
    <source>
        <strain evidence="2">Huo1</strain>
        <tissue evidence="2">Leaf</tissue>
    </source>
</reference>
<keyword evidence="3" id="KW-1185">Reference proteome</keyword>
<dbReference type="Proteomes" id="UP000298416">
    <property type="component" value="Unassembled WGS sequence"/>
</dbReference>
<name>A0A8X8WLP4_SALSN</name>
<evidence type="ECO:0000313" key="3">
    <source>
        <dbReference type="Proteomes" id="UP000298416"/>
    </source>
</evidence>
<comment type="caution">
    <text evidence="2">The sequence shown here is derived from an EMBL/GenBank/DDBJ whole genome shotgun (WGS) entry which is preliminary data.</text>
</comment>
<dbReference type="AlphaFoldDB" id="A0A8X8WLP4"/>
<organism evidence="2">
    <name type="scientific">Salvia splendens</name>
    <name type="common">Scarlet sage</name>
    <dbReference type="NCBI Taxonomy" id="180675"/>
    <lineage>
        <taxon>Eukaryota</taxon>
        <taxon>Viridiplantae</taxon>
        <taxon>Streptophyta</taxon>
        <taxon>Embryophyta</taxon>
        <taxon>Tracheophyta</taxon>
        <taxon>Spermatophyta</taxon>
        <taxon>Magnoliopsida</taxon>
        <taxon>eudicotyledons</taxon>
        <taxon>Gunneridae</taxon>
        <taxon>Pentapetalae</taxon>
        <taxon>asterids</taxon>
        <taxon>lamiids</taxon>
        <taxon>Lamiales</taxon>
        <taxon>Lamiaceae</taxon>
        <taxon>Nepetoideae</taxon>
        <taxon>Mentheae</taxon>
        <taxon>Salviinae</taxon>
        <taxon>Salvia</taxon>
        <taxon>Salvia subgen. Calosphace</taxon>
        <taxon>core Calosphace</taxon>
    </lineage>
</organism>